<protein>
    <submittedName>
        <fullName evidence="1">Uncharacterized protein</fullName>
    </submittedName>
</protein>
<proteinExistence type="predicted"/>
<accession>A0A0A8YDR4</accession>
<reference evidence="1" key="2">
    <citation type="journal article" date="2015" name="Data Brief">
        <title>Shoot transcriptome of the giant reed, Arundo donax.</title>
        <authorList>
            <person name="Barrero R.A."/>
            <person name="Guerrero F.D."/>
            <person name="Moolhuijzen P."/>
            <person name="Goolsby J.A."/>
            <person name="Tidwell J."/>
            <person name="Bellgard S.E."/>
            <person name="Bellgard M.I."/>
        </authorList>
    </citation>
    <scope>NUCLEOTIDE SEQUENCE</scope>
    <source>
        <tissue evidence="1">Shoot tissue taken approximately 20 cm above the soil surface</tissue>
    </source>
</reference>
<dbReference type="AlphaFoldDB" id="A0A0A8YDR4"/>
<evidence type="ECO:0000313" key="1">
    <source>
        <dbReference type="EMBL" id="JAD24199.1"/>
    </source>
</evidence>
<dbReference type="EMBL" id="GBRH01273696">
    <property type="protein sequence ID" value="JAD24199.1"/>
    <property type="molecule type" value="Transcribed_RNA"/>
</dbReference>
<sequence length="48" mass="5011">MRALAPRSPRRSTDTGWDGWLAGCSEAGAATSAGCATRGRGIDRCGWN</sequence>
<reference evidence="1" key="1">
    <citation type="submission" date="2014-09" db="EMBL/GenBank/DDBJ databases">
        <authorList>
            <person name="Magalhaes I.L.F."/>
            <person name="Oliveira U."/>
            <person name="Santos F.R."/>
            <person name="Vidigal T.H.D.A."/>
            <person name="Brescovit A.D."/>
            <person name="Santos A.J."/>
        </authorList>
    </citation>
    <scope>NUCLEOTIDE SEQUENCE</scope>
    <source>
        <tissue evidence="1">Shoot tissue taken approximately 20 cm above the soil surface</tissue>
    </source>
</reference>
<name>A0A0A8YDR4_ARUDO</name>
<organism evidence="1">
    <name type="scientific">Arundo donax</name>
    <name type="common">Giant reed</name>
    <name type="synonym">Donax arundinaceus</name>
    <dbReference type="NCBI Taxonomy" id="35708"/>
    <lineage>
        <taxon>Eukaryota</taxon>
        <taxon>Viridiplantae</taxon>
        <taxon>Streptophyta</taxon>
        <taxon>Embryophyta</taxon>
        <taxon>Tracheophyta</taxon>
        <taxon>Spermatophyta</taxon>
        <taxon>Magnoliopsida</taxon>
        <taxon>Liliopsida</taxon>
        <taxon>Poales</taxon>
        <taxon>Poaceae</taxon>
        <taxon>PACMAD clade</taxon>
        <taxon>Arundinoideae</taxon>
        <taxon>Arundineae</taxon>
        <taxon>Arundo</taxon>
    </lineage>
</organism>